<dbReference type="PROSITE" id="PS51755">
    <property type="entry name" value="OMPR_PHOB"/>
    <property type="match status" value="1"/>
</dbReference>
<keyword evidence="5" id="KW-0805">Transcription regulation</keyword>
<keyword evidence="7" id="KW-0804">Transcription</keyword>
<feature type="DNA-binding region" description="OmpR/PhoB-type" evidence="9">
    <location>
        <begin position="139"/>
        <end position="233"/>
    </location>
</feature>
<feature type="domain" description="Response regulatory" evidence="10">
    <location>
        <begin position="17"/>
        <end position="131"/>
    </location>
</feature>
<evidence type="ECO:0000256" key="1">
    <source>
        <dbReference type="ARBA" id="ARBA00004496"/>
    </source>
</evidence>
<proteinExistence type="predicted"/>
<evidence type="ECO:0000256" key="9">
    <source>
        <dbReference type="PROSITE-ProRule" id="PRU01091"/>
    </source>
</evidence>
<evidence type="ECO:0000256" key="8">
    <source>
        <dbReference type="PROSITE-ProRule" id="PRU00169"/>
    </source>
</evidence>
<dbReference type="InterPro" id="IPR001789">
    <property type="entry name" value="Sig_transdc_resp-reg_receiver"/>
</dbReference>
<dbReference type="InterPro" id="IPR011006">
    <property type="entry name" value="CheY-like_superfamily"/>
</dbReference>
<dbReference type="SUPFAM" id="SSF52172">
    <property type="entry name" value="CheY-like"/>
    <property type="match status" value="1"/>
</dbReference>
<feature type="domain" description="OmpR/PhoB-type" evidence="11">
    <location>
        <begin position="139"/>
        <end position="233"/>
    </location>
</feature>
<keyword evidence="13" id="KW-1185">Reference proteome</keyword>
<evidence type="ECO:0000256" key="2">
    <source>
        <dbReference type="ARBA" id="ARBA00022490"/>
    </source>
</evidence>
<dbReference type="Gene3D" id="3.40.50.2300">
    <property type="match status" value="1"/>
</dbReference>
<dbReference type="Proteomes" id="UP000602004">
    <property type="component" value="Unassembled WGS sequence"/>
</dbReference>
<sequence>MQCHYALNIERNLSPMRVLLVEDDDLIGCGIEAGLRQAGFTVDWARDGHKASLALDTTAYALVLLDLGLPRISGMELLRRLREAGKDVPVLVLTAKGTVVDRVGGLEAGADDYLGKPFDLTELIARCRALLRRAQGRSVEVIRYQDLTVNPAAQTVEVGNTRVSLTSREWAILMQLLTNQGIPQSRSRLEESLYGWQEEIESNAIEVHVSNLRKKLGAKLIRTVRNIGYVVEKA</sequence>
<dbReference type="CDD" id="cd00383">
    <property type="entry name" value="trans_reg_C"/>
    <property type="match status" value="1"/>
</dbReference>
<comment type="subcellular location">
    <subcellularLocation>
        <location evidence="1">Cytoplasm</location>
    </subcellularLocation>
</comment>
<keyword evidence="3 8" id="KW-0597">Phosphoprotein</keyword>
<dbReference type="Pfam" id="PF00072">
    <property type="entry name" value="Response_reg"/>
    <property type="match status" value="1"/>
</dbReference>
<evidence type="ECO:0000256" key="5">
    <source>
        <dbReference type="ARBA" id="ARBA00023015"/>
    </source>
</evidence>
<dbReference type="SMART" id="SM00448">
    <property type="entry name" value="REC"/>
    <property type="match status" value="1"/>
</dbReference>
<evidence type="ECO:0000256" key="3">
    <source>
        <dbReference type="ARBA" id="ARBA00022553"/>
    </source>
</evidence>
<reference evidence="13" key="1">
    <citation type="journal article" date="2019" name="Int. J. Syst. Evol. Microbiol.">
        <title>The Global Catalogue of Microorganisms (GCM) 10K type strain sequencing project: providing services to taxonomists for standard genome sequencing and annotation.</title>
        <authorList>
            <consortium name="The Broad Institute Genomics Platform"/>
            <consortium name="The Broad Institute Genome Sequencing Center for Infectious Disease"/>
            <person name="Wu L."/>
            <person name="Ma J."/>
        </authorList>
    </citation>
    <scope>NUCLEOTIDE SEQUENCE [LARGE SCALE GENOMIC DNA]</scope>
    <source>
        <strain evidence="13">CGMCC 1.15103</strain>
    </source>
</reference>
<evidence type="ECO:0000313" key="13">
    <source>
        <dbReference type="Proteomes" id="UP000602004"/>
    </source>
</evidence>
<comment type="caution">
    <text evidence="12">The sequence shown here is derived from an EMBL/GenBank/DDBJ whole genome shotgun (WGS) entry which is preliminary data.</text>
</comment>
<gene>
    <name evidence="12" type="ORF">GCM10011400_69500</name>
</gene>
<dbReference type="PROSITE" id="PS50110">
    <property type="entry name" value="RESPONSE_REGULATORY"/>
    <property type="match status" value="1"/>
</dbReference>
<dbReference type="InterPro" id="IPR039420">
    <property type="entry name" value="WalR-like"/>
</dbReference>
<protein>
    <submittedName>
        <fullName evidence="12">DNA-binding response regulator</fullName>
    </submittedName>
</protein>
<name>A0ABQ1NDS4_9BURK</name>
<dbReference type="CDD" id="cd17624">
    <property type="entry name" value="REC_OmpR_PmrA-like"/>
    <property type="match status" value="1"/>
</dbReference>
<dbReference type="InterPro" id="IPR016032">
    <property type="entry name" value="Sig_transdc_resp-reg_C-effctor"/>
</dbReference>
<dbReference type="GO" id="GO:0003677">
    <property type="term" value="F:DNA binding"/>
    <property type="evidence" value="ECO:0007669"/>
    <property type="project" value="UniProtKB-KW"/>
</dbReference>
<keyword evidence="6 9" id="KW-0238">DNA-binding</keyword>
<dbReference type="Gene3D" id="1.10.10.10">
    <property type="entry name" value="Winged helix-like DNA-binding domain superfamily/Winged helix DNA-binding domain"/>
    <property type="match status" value="1"/>
</dbReference>
<dbReference type="PANTHER" id="PTHR48111:SF35">
    <property type="entry name" value="TRANSCRIPTIONAL REGULATORY PROTEIN QSEB"/>
    <property type="match status" value="1"/>
</dbReference>
<dbReference type="InterPro" id="IPR036388">
    <property type="entry name" value="WH-like_DNA-bd_sf"/>
</dbReference>
<keyword evidence="4" id="KW-0902">Two-component regulatory system</keyword>
<evidence type="ECO:0000259" key="11">
    <source>
        <dbReference type="PROSITE" id="PS51755"/>
    </source>
</evidence>
<evidence type="ECO:0000256" key="4">
    <source>
        <dbReference type="ARBA" id="ARBA00023012"/>
    </source>
</evidence>
<evidence type="ECO:0000256" key="7">
    <source>
        <dbReference type="ARBA" id="ARBA00023163"/>
    </source>
</evidence>
<accession>A0ABQ1NDS4</accession>
<evidence type="ECO:0000259" key="10">
    <source>
        <dbReference type="PROSITE" id="PS50110"/>
    </source>
</evidence>
<dbReference type="InterPro" id="IPR001867">
    <property type="entry name" value="OmpR/PhoB-type_DNA-bd"/>
</dbReference>
<feature type="modified residue" description="4-aspartylphosphate" evidence="8">
    <location>
        <position position="66"/>
    </location>
</feature>
<evidence type="ECO:0000256" key="6">
    <source>
        <dbReference type="ARBA" id="ARBA00023125"/>
    </source>
</evidence>
<keyword evidence="2" id="KW-0963">Cytoplasm</keyword>
<dbReference type="PANTHER" id="PTHR48111">
    <property type="entry name" value="REGULATOR OF RPOS"/>
    <property type="match status" value="1"/>
</dbReference>
<dbReference type="SUPFAM" id="SSF46894">
    <property type="entry name" value="C-terminal effector domain of the bipartite response regulators"/>
    <property type="match status" value="1"/>
</dbReference>
<dbReference type="Pfam" id="PF00486">
    <property type="entry name" value="Trans_reg_C"/>
    <property type="match status" value="1"/>
</dbReference>
<dbReference type="Gene3D" id="6.10.250.690">
    <property type="match status" value="1"/>
</dbReference>
<dbReference type="EMBL" id="BMHL01000021">
    <property type="protein sequence ID" value="GGC71570.1"/>
    <property type="molecule type" value="Genomic_DNA"/>
</dbReference>
<organism evidence="12 13">
    <name type="scientific">Paraburkholderia caffeinilytica</name>
    <dbReference type="NCBI Taxonomy" id="1761016"/>
    <lineage>
        <taxon>Bacteria</taxon>
        <taxon>Pseudomonadati</taxon>
        <taxon>Pseudomonadota</taxon>
        <taxon>Betaproteobacteria</taxon>
        <taxon>Burkholderiales</taxon>
        <taxon>Burkholderiaceae</taxon>
        <taxon>Paraburkholderia</taxon>
    </lineage>
</organism>
<evidence type="ECO:0000313" key="12">
    <source>
        <dbReference type="EMBL" id="GGC71570.1"/>
    </source>
</evidence>
<dbReference type="SMART" id="SM00862">
    <property type="entry name" value="Trans_reg_C"/>
    <property type="match status" value="1"/>
</dbReference>